<name>A0A644ZG42_9ZZZZ</name>
<dbReference type="Gene3D" id="3.30.450.350">
    <property type="entry name" value="CHASE domain"/>
    <property type="match status" value="1"/>
</dbReference>
<dbReference type="InterPro" id="IPR001610">
    <property type="entry name" value="PAC"/>
</dbReference>
<comment type="subcellular location">
    <subcellularLocation>
        <location evidence="1">Membrane</location>
    </subcellularLocation>
</comment>
<protein>
    <submittedName>
        <fullName evidence="10">Uncharacterized protein</fullName>
    </submittedName>
</protein>
<dbReference type="Gene3D" id="3.30.70.270">
    <property type="match status" value="1"/>
</dbReference>
<dbReference type="InterPro" id="IPR000700">
    <property type="entry name" value="PAS-assoc_C"/>
</dbReference>
<feature type="domain" description="PAS" evidence="7">
    <location>
        <begin position="408"/>
        <end position="477"/>
    </location>
</feature>
<dbReference type="InterPro" id="IPR043128">
    <property type="entry name" value="Rev_trsase/Diguanyl_cyclase"/>
</dbReference>
<comment type="caution">
    <text evidence="10">The sequence shown here is derived from an EMBL/GenBank/DDBJ whole genome shotgun (WGS) entry which is preliminary data.</text>
</comment>
<sequence length="695" mass="76866">MVHERENLDRRYSFSVISDARSAELNNLFGSLRGVALESLGRYMESSGEVSGEEFSEFVRHIVSLPEVESAAWIPAGENPVSYSVRYRYPSAPGNDSGSYEVNAEAMALAAATGLPAAGSIRSISDLNGIRHCLCVFRPVYRQEEGLPRLRGFVALSLGLDTIVNKAQRGGEGDVVMRLWELGHDGPRLAAGPDSPDLPGRFSGSSVSPGQPLNGVRPIFAFGKTFCAELHPGPLFRVHHPVRAGWMALAAGFFITIAVTVLLGNAVHGREVLERVVAGRTAELRESEARFRSLVEDVPFPVSVISPEGRVLFTNSRGEEFFGIQSARTTGKHLLTELHILVNPGAFPGFVDQVFDSGSLHGREVPFRSPEGDVRWAFVSASRILFDGRESIIVALQDITERKAMIDRLQLADQFFRTTTEGIVVTDADGFIEDGNPALEELTGYSLEEIRGRRPGMFSAQRIHSETSERFWDSLRRNGVWQGEVWNRRKDGEAYPVWLTVTAVRDSEGKTTHYAGVLTHIGDIKTEQQRLSHMAYHDSLTGLPNRYLLLDRLEMVIARARREETFAAAVFIDLDEFKEVNDTYGHETGDLLLVSVARRLTETVRDQDTVARLGGDEFVLVLDGFVSRDEVESFLERLKNAFSEPFSAGGRLLAVRGSMGIAVFPDDGSTAPELIARADDEMYGVKGKKGRRRFF</sequence>
<dbReference type="SMART" id="SM00086">
    <property type="entry name" value="PAC"/>
    <property type="match status" value="2"/>
</dbReference>
<dbReference type="PROSITE" id="PS50113">
    <property type="entry name" value="PAC"/>
    <property type="match status" value="2"/>
</dbReference>
<dbReference type="Pfam" id="PF08448">
    <property type="entry name" value="PAS_4"/>
    <property type="match status" value="1"/>
</dbReference>
<evidence type="ECO:0000256" key="1">
    <source>
        <dbReference type="ARBA" id="ARBA00004370"/>
    </source>
</evidence>
<dbReference type="AlphaFoldDB" id="A0A644ZG42"/>
<keyword evidence="3 6" id="KW-1133">Transmembrane helix</keyword>
<evidence type="ECO:0000256" key="6">
    <source>
        <dbReference type="SAM" id="Phobius"/>
    </source>
</evidence>
<dbReference type="Gene3D" id="3.30.450.20">
    <property type="entry name" value="PAS domain"/>
    <property type="match status" value="2"/>
</dbReference>
<dbReference type="InterPro" id="IPR000160">
    <property type="entry name" value="GGDEF_dom"/>
</dbReference>
<dbReference type="Pfam" id="PF13426">
    <property type="entry name" value="PAS_9"/>
    <property type="match status" value="1"/>
</dbReference>
<dbReference type="InterPro" id="IPR000014">
    <property type="entry name" value="PAS"/>
</dbReference>
<evidence type="ECO:0000259" key="9">
    <source>
        <dbReference type="PROSITE" id="PS50887"/>
    </source>
</evidence>
<dbReference type="PANTHER" id="PTHR46663:SF3">
    <property type="entry name" value="SLL0267 PROTEIN"/>
    <property type="match status" value="1"/>
</dbReference>
<feature type="domain" description="PAC" evidence="8">
    <location>
        <begin position="361"/>
        <end position="411"/>
    </location>
</feature>
<evidence type="ECO:0000256" key="5">
    <source>
        <dbReference type="SAM" id="MobiDB-lite"/>
    </source>
</evidence>
<evidence type="ECO:0000313" key="10">
    <source>
        <dbReference type="EMBL" id="MPM36824.1"/>
    </source>
</evidence>
<dbReference type="SMART" id="SM00091">
    <property type="entry name" value="PAS"/>
    <property type="match status" value="2"/>
</dbReference>
<dbReference type="InterPro" id="IPR042240">
    <property type="entry name" value="CHASE_sf"/>
</dbReference>
<dbReference type="SMART" id="SM00267">
    <property type="entry name" value="GGDEF"/>
    <property type="match status" value="1"/>
</dbReference>
<keyword evidence="2 6" id="KW-0812">Transmembrane</keyword>
<evidence type="ECO:0000259" key="8">
    <source>
        <dbReference type="PROSITE" id="PS50113"/>
    </source>
</evidence>
<evidence type="ECO:0000256" key="2">
    <source>
        <dbReference type="ARBA" id="ARBA00022692"/>
    </source>
</evidence>
<accession>A0A644ZG42</accession>
<dbReference type="GO" id="GO:0006355">
    <property type="term" value="P:regulation of DNA-templated transcription"/>
    <property type="evidence" value="ECO:0007669"/>
    <property type="project" value="InterPro"/>
</dbReference>
<dbReference type="PROSITE" id="PS50887">
    <property type="entry name" value="GGDEF"/>
    <property type="match status" value="1"/>
</dbReference>
<dbReference type="CDD" id="cd01949">
    <property type="entry name" value="GGDEF"/>
    <property type="match status" value="1"/>
</dbReference>
<dbReference type="InterPro" id="IPR029787">
    <property type="entry name" value="Nucleotide_cyclase"/>
</dbReference>
<evidence type="ECO:0000256" key="3">
    <source>
        <dbReference type="ARBA" id="ARBA00022989"/>
    </source>
</evidence>
<dbReference type="InterPro" id="IPR013656">
    <property type="entry name" value="PAS_4"/>
</dbReference>
<dbReference type="InterPro" id="IPR052163">
    <property type="entry name" value="DGC-Regulatory_Protein"/>
</dbReference>
<dbReference type="InterPro" id="IPR035965">
    <property type="entry name" value="PAS-like_dom_sf"/>
</dbReference>
<dbReference type="CDD" id="cd00130">
    <property type="entry name" value="PAS"/>
    <property type="match status" value="2"/>
</dbReference>
<feature type="transmembrane region" description="Helical" evidence="6">
    <location>
        <begin position="246"/>
        <end position="267"/>
    </location>
</feature>
<evidence type="ECO:0000256" key="4">
    <source>
        <dbReference type="ARBA" id="ARBA00023136"/>
    </source>
</evidence>
<keyword evidence="4 6" id="KW-0472">Membrane</keyword>
<proteinExistence type="predicted"/>
<dbReference type="EMBL" id="VSSQ01007736">
    <property type="protein sequence ID" value="MPM36824.1"/>
    <property type="molecule type" value="Genomic_DNA"/>
</dbReference>
<dbReference type="SUPFAM" id="SSF55073">
    <property type="entry name" value="Nucleotide cyclase"/>
    <property type="match status" value="1"/>
</dbReference>
<dbReference type="GO" id="GO:0007165">
    <property type="term" value="P:signal transduction"/>
    <property type="evidence" value="ECO:0007669"/>
    <property type="project" value="UniProtKB-ARBA"/>
</dbReference>
<feature type="domain" description="PAC" evidence="8">
    <location>
        <begin position="481"/>
        <end position="533"/>
    </location>
</feature>
<feature type="region of interest" description="Disordered" evidence="5">
    <location>
        <begin position="190"/>
        <end position="209"/>
    </location>
</feature>
<dbReference type="PANTHER" id="PTHR46663">
    <property type="entry name" value="DIGUANYLATE CYCLASE DGCT-RELATED"/>
    <property type="match status" value="1"/>
</dbReference>
<dbReference type="GO" id="GO:0003824">
    <property type="term" value="F:catalytic activity"/>
    <property type="evidence" value="ECO:0007669"/>
    <property type="project" value="UniProtKB-ARBA"/>
</dbReference>
<dbReference type="NCBIfam" id="TIGR00254">
    <property type="entry name" value="GGDEF"/>
    <property type="match status" value="1"/>
</dbReference>
<organism evidence="10">
    <name type="scientific">bioreactor metagenome</name>
    <dbReference type="NCBI Taxonomy" id="1076179"/>
    <lineage>
        <taxon>unclassified sequences</taxon>
        <taxon>metagenomes</taxon>
        <taxon>ecological metagenomes</taxon>
    </lineage>
</organism>
<dbReference type="PROSITE" id="PS50112">
    <property type="entry name" value="PAS"/>
    <property type="match status" value="2"/>
</dbReference>
<dbReference type="GO" id="GO:0016020">
    <property type="term" value="C:membrane"/>
    <property type="evidence" value="ECO:0007669"/>
    <property type="project" value="UniProtKB-SubCell"/>
</dbReference>
<evidence type="ECO:0000259" key="7">
    <source>
        <dbReference type="PROSITE" id="PS50112"/>
    </source>
</evidence>
<dbReference type="SUPFAM" id="SSF55785">
    <property type="entry name" value="PYP-like sensor domain (PAS domain)"/>
    <property type="match status" value="2"/>
</dbReference>
<feature type="domain" description="PAS" evidence="7">
    <location>
        <begin position="287"/>
        <end position="338"/>
    </location>
</feature>
<dbReference type="NCBIfam" id="TIGR00229">
    <property type="entry name" value="sensory_box"/>
    <property type="match status" value="2"/>
</dbReference>
<dbReference type="SMART" id="SM01079">
    <property type="entry name" value="CHASE"/>
    <property type="match status" value="1"/>
</dbReference>
<gene>
    <name evidence="10" type="ORF">SDC9_83427</name>
</gene>
<feature type="domain" description="GGDEF" evidence="9">
    <location>
        <begin position="565"/>
        <end position="695"/>
    </location>
</feature>
<dbReference type="Pfam" id="PF00990">
    <property type="entry name" value="GGDEF"/>
    <property type="match status" value="1"/>
</dbReference>
<reference evidence="10" key="1">
    <citation type="submission" date="2019-08" db="EMBL/GenBank/DDBJ databases">
        <authorList>
            <person name="Kucharzyk K."/>
            <person name="Murdoch R.W."/>
            <person name="Higgins S."/>
            <person name="Loffler F."/>
        </authorList>
    </citation>
    <scope>NUCLEOTIDE SEQUENCE</scope>
</reference>
<dbReference type="InterPro" id="IPR006189">
    <property type="entry name" value="CHASE_dom"/>
</dbReference>